<dbReference type="PANTHER" id="PTHR47533:SF4">
    <property type="entry name" value="AB HYDROLASE-1 DOMAIN-CONTAINING PROTEIN"/>
    <property type="match status" value="1"/>
</dbReference>
<dbReference type="EMBL" id="QXGF01002626">
    <property type="protein sequence ID" value="KAE8923967.1"/>
    <property type="molecule type" value="Genomic_DNA"/>
</dbReference>
<dbReference type="Pfam" id="PF00293">
    <property type="entry name" value="NUDIX"/>
    <property type="match status" value="1"/>
</dbReference>
<dbReference type="InterPro" id="IPR010463">
    <property type="entry name" value="DUF1057"/>
</dbReference>
<dbReference type="Gene3D" id="3.90.79.10">
    <property type="entry name" value="Nucleoside Triphosphate Pyrophosphohydrolase"/>
    <property type="match status" value="1"/>
</dbReference>
<dbReference type="Gene3D" id="3.40.50.1820">
    <property type="entry name" value="alpha/beta hydrolase"/>
    <property type="match status" value="2"/>
</dbReference>
<dbReference type="InterPro" id="IPR015797">
    <property type="entry name" value="NUDIX_hydrolase-like_dom_sf"/>
</dbReference>
<evidence type="ECO:0000313" key="2">
    <source>
        <dbReference type="EMBL" id="KAE8923967.1"/>
    </source>
</evidence>
<sequence length="672" mass="75432">MAALQATERHDGPTSSRNELKVRGLALLAPAGCRPHKVLRPKESAMVVNLMRTGNPVVTALIPLFIKMIYTKLLGFPSDALPGHSLHRSLKLPSLVAWSQNDEFMEEEIPRELARLCHPGPRLAFAGGGHNVQKTRAEQVAGALTRAMDRSANSVQVAMSAPWKRRRQRNAYDRSWGILVLDREDKMLLLQHRSGHHWSFCKGHKKDTDTSDIHTAARELFEETELRVPKLWTEQESWEEYCNATDEFFNEHTVIEEEEVYIRRITPQGPARPRMFREEYSFYKRNNRKVDKRVEFYVARIQDPAALQIQTEEIIASCWLSLDQVADHLKYPEDRKLFLCVKQAISISARVVHEPRPPPPPLPDPKYLQIEGVCKIEYVDVEPSQLKNNCSATIVCVHGAPGSFRDYRYVIPMLVEQQPGLRIIGINLPGYMGSEVEKSRYLETVCALRAAEVVLQAIRQLCTSNENDGGDIFLVGHSFGAHTVINIASLNETQRMAGAAVINILRIRGIALIAPAGCVPQRMVKEIPIKMMVLLLRSRSAVVVRLATRFVKYLYTEILGFPRRTPATSCVAAIIRAGTTKFPLIRTQITLLKEASMPVFVAWALDDELVEPSIPEELGKLSHVGPRLEFAGGGHNIQKTRVEQVTAGLSSWISAILSGCSSTELGMTQHFP</sequence>
<dbReference type="AlphaFoldDB" id="A0A6A3DVR0"/>
<proteinExistence type="predicted"/>
<reference evidence="2 3" key="1">
    <citation type="submission" date="2018-08" db="EMBL/GenBank/DDBJ databases">
        <title>Genomic investigation of the strawberry pathogen Phytophthora fragariae indicates pathogenicity is determined by transcriptional variation in three key races.</title>
        <authorList>
            <person name="Adams T.M."/>
            <person name="Armitage A.D."/>
            <person name="Sobczyk M.K."/>
            <person name="Bates H.J."/>
            <person name="Dunwell J.M."/>
            <person name="Nellist C.F."/>
            <person name="Harrison R.J."/>
        </authorList>
    </citation>
    <scope>NUCLEOTIDE SEQUENCE [LARGE SCALE GENOMIC DNA]</scope>
    <source>
        <strain evidence="2 3">NOV-9</strain>
    </source>
</reference>
<evidence type="ECO:0000259" key="1">
    <source>
        <dbReference type="PROSITE" id="PS51462"/>
    </source>
</evidence>
<dbReference type="Pfam" id="PF06342">
    <property type="entry name" value="DUF1057"/>
    <property type="match status" value="1"/>
</dbReference>
<dbReference type="SUPFAM" id="SSF55811">
    <property type="entry name" value="Nudix"/>
    <property type="match status" value="1"/>
</dbReference>
<feature type="domain" description="Nudix hydrolase" evidence="1">
    <location>
        <begin position="171"/>
        <end position="342"/>
    </location>
</feature>
<name>A0A6A3DVR0_9STRA</name>
<dbReference type="PANTHER" id="PTHR47533">
    <property type="entry name" value="PROTEIN CBG21859"/>
    <property type="match status" value="1"/>
</dbReference>
<evidence type="ECO:0000313" key="3">
    <source>
        <dbReference type="Proteomes" id="UP000429523"/>
    </source>
</evidence>
<accession>A0A6A3DVR0</accession>
<protein>
    <recommendedName>
        <fullName evidence="1">Nudix hydrolase domain-containing protein</fullName>
    </recommendedName>
</protein>
<dbReference type="InterPro" id="IPR000086">
    <property type="entry name" value="NUDIX_hydrolase_dom"/>
</dbReference>
<dbReference type="Proteomes" id="UP000429523">
    <property type="component" value="Unassembled WGS sequence"/>
</dbReference>
<dbReference type="PROSITE" id="PS51462">
    <property type="entry name" value="NUDIX"/>
    <property type="match status" value="1"/>
</dbReference>
<gene>
    <name evidence="2" type="ORF">PF009_g25792</name>
</gene>
<organism evidence="2 3">
    <name type="scientific">Phytophthora fragariae</name>
    <dbReference type="NCBI Taxonomy" id="53985"/>
    <lineage>
        <taxon>Eukaryota</taxon>
        <taxon>Sar</taxon>
        <taxon>Stramenopiles</taxon>
        <taxon>Oomycota</taxon>
        <taxon>Peronosporomycetes</taxon>
        <taxon>Peronosporales</taxon>
        <taxon>Peronosporaceae</taxon>
        <taxon>Phytophthora</taxon>
    </lineage>
</organism>
<dbReference type="SUPFAM" id="SSF53474">
    <property type="entry name" value="alpha/beta-Hydrolases"/>
    <property type="match status" value="2"/>
</dbReference>
<comment type="caution">
    <text evidence="2">The sequence shown here is derived from an EMBL/GenBank/DDBJ whole genome shotgun (WGS) entry which is preliminary data.</text>
</comment>
<dbReference type="InterPro" id="IPR029058">
    <property type="entry name" value="AB_hydrolase_fold"/>
</dbReference>